<dbReference type="EMBL" id="VBUU01000021">
    <property type="protein sequence ID" value="TLG05354.1"/>
    <property type="molecule type" value="Genomic_DNA"/>
</dbReference>
<dbReference type="PROSITE" id="PS00108">
    <property type="entry name" value="PROTEIN_KINASE_ST"/>
    <property type="match status" value="1"/>
</dbReference>
<dbReference type="PROSITE" id="PS50011">
    <property type="entry name" value="PROTEIN_KINASE_DOM"/>
    <property type="match status" value="1"/>
</dbReference>
<dbReference type="CDD" id="cd14014">
    <property type="entry name" value="STKc_PknB_like"/>
    <property type="match status" value="1"/>
</dbReference>
<dbReference type="InterPro" id="IPR008271">
    <property type="entry name" value="Ser/Thr_kinase_AS"/>
</dbReference>
<dbReference type="Proteomes" id="UP000308349">
    <property type="component" value="Unassembled WGS sequence"/>
</dbReference>
<keyword evidence="6" id="KW-0067">ATP-binding</keyword>
<dbReference type="GO" id="GO:0004674">
    <property type="term" value="F:protein serine/threonine kinase activity"/>
    <property type="evidence" value="ECO:0007669"/>
    <property type="project" value="UniProtKB-KW"/>
</dbReference>
<evidence type="ECO:0000256" key="1">
    <source>
        <dbReference type="ARBA" id="ARBA00012513"/>
    </source>
</evidence>
<accession>A0A5R8PBC5</accession>
<evidence type="ECO:0000256" key="7">
    <source>
        <dbReference type="ARBA" id="ARBA00047899"/>
    </source>
</evidence>
<sequence length="819" mass="86409">MGALEPGSVFAGYTIERLLGVGGMGEVYVARHPRLPRSDAIKVLAAQFTRDEQYRRRFEREADLAASLSHPGIVSVHDRGEFDGRLWIALALVDGVDVSALLASSPGGLPNNEVARAITEVADALDYAGARGLVHRDVKPANILLAKTGHYLLTDFGIARMGPESSDLTGTGMTIGTIAYASPEQMQGLPVGPRSDQYALAATAFHLLTGAQPFTGTSPVAVIMAHAQQPVPSVCRRRPDLAPQVDAVIARAMAKSPQERFATSKEFAAALGHALSLAAPHVPVSPADRLAPTVVNPGAGPSGSAGHPGSSGHPSSPTPLDSAGHPGSPGHSSPPAHHSSPAHPGRPVHPAPMGARSRRTRVPLVFGGVLLAIIVAIGAALGIQAYQRSTAGAEEAARLPRRPVTPVLPALDTRPDQPVWALPEVTGPPGARTLDVQALGGDSDIVLFARTVRVGSADRTEYLEIVDANTGRLVDGTAPIPVDTGDRSLRTCVVSTDHSAVACELSGRTGAVMVADVATSTIVTMLPARGDVLGLTAAGDRFVFLDGPDRPRSPQLRVLGRDGRELAPLSGTDIDATTPSGDARHGIELFGLVGLAFITSGPDASNPLSKWEFRVVRLEDGAEILRRETVEPLDRDTWNVFIDGFVLDDGETRGIYDRNGTKTADLPSGWRPSERPYPTEGGTAETSVPIVIKTDGNKTTYAGVSPRNGIVLWEQQSYSADDKQPERLLFRGVGTLITTYEMSRIVDAYSGEYAISAASPDDCTILGTDGTRIAIARDYGSSGNRLEVWDSEGQVWEITSEHMAVAVGGKIYLGNLRLF</sequence>
<keyword evidence="10" id="KW-1133">Transmembrane helix</keyword>
<dbReference type="GO" id="GO:0005524">
    <property type="term" value="F:ATP binding"/>
    <property type="evidence" value="ECO:0007669"/>
    <property type="project" value="UniProtKB-KW"/>
</dbReference>
<comment type="catalytic activity">
    <reaction evidence="7">
        <text>L-threonyl-[protein] + ATP = O-phospho-L-threonyl-[protein] + ADP + H(+)</text>
        <dbReference type="Rhea" id="RHEA:46608"/>
        <dbReference type="Rhea" id="RHEA-COMP:11060"/>
        <dbReference type="Rhea" id="RHEA-COMP:11605"/>
        <dbReference type="ChEBI" id="CHEBI:15378"/>
        <dbReference type="ChEBI" id="CHEBI:30013"/>
        <dbReference type="ChEBI" id="CHEBI:30616"/>
        <dbReference type="ChEBI" id="CHEBI:61977"/>
        <dbReference type="ChEBI" id="CHEBI:456216"/>
        <dbReference type="EC" id="2.7.11.1"/>
    </reaction>
</comment>
<protein>
    <recommendedName>
        <fullName evidence="1">non-specific serine/threonine protein kinase</fullName>
        <ecNumber evidence="1">2.7.11.1</ecNumber>
    </recommendedName>
</protein>
<feature type="region of interest" description="Disordered" evidence="9">
    <location>
        <begin position="658"/>
        <end position="684"/>
    </location>
</feature>
<evidence type="ECO:0000256" key="5">
    <source>
        <dbReference type="ARBA" id="ARBA00022777"/>
    </source>
</evidence>
<feature type="compositionally biased region" description="Low complexity" evidence="9">
    <location>
        <begin position="322"/>
        <end position="345"/>
    </location>
</feature>
<feature type="region of interest" description="Disordered" evidence="9">
    <location>
        <begin position="288"/>
        <end position="355"/>
    </location>
</feature>
<dbReference type="OrthoDB" id="4566579at2"/>
<comment type="catalytic activity">
    <reaction evidence="8">
        <text>L-seryl-[protein] + ATP = O-phospho-L-seryl-[protein] + ADP + H(+)</text>
        <dbReference type="Rhea" id="RHEA:17989"/>
        <dbReference type="Rhea" id="RHEA-COMP:9863"/>
        <dbReference type="Rhea" id="RHEA-COMP:11604"/>
        <dbReference type="ChEBI" id="CHEBI:15378"/>
        <dbReference type="ChEBI" id="CHEBI:29999"/>
        <dbReference type="ChEBI" id="CHEBI:30616"/>
        <dbReference type="ChEBI" id="CHEBI:83421"/>
        <dbReference type="ChEBI" id="CHEBI:456216"/>
        <dbReference type="EC" id="2.7.11.1"/>
    </reaction>
</comment>
<dbReference type="PANTHER" id="PTHR43289">
    <property type="entry name" value="MITOGEN-ACTIVATED PROTEIN KINASE KINASE KINASE 20-RELATED"/>
    <property type="match status" value="1"/>
</dbReference>
<dbReference type="PANTHER" id="PTHR43289:SF6">
    <property type="entry name" value="SERINE_THREONINE-PROTEIN KINASE NEKL-3"/>
    <property type="match status" value="1"/>
</dbReference>
<evidence type="ECO:0000313" key="13">
    <source>
        <dbReference type="Proteomes" id="UP000308349"/>
    </source>
</evidence>
<evidence type="ECO:0000256" key="4">
    <source>
        <dbReference type="ARBA" id="ARBA00022741"/>
    </source>
</evidence>
<reference evidence="12 13" key="1">
    <citation type="submission" date="2019-05" db="EMBL/GenBank/DDBJ databases">
        <title>Genomes sequences of two Nocardia cyriacigeorgica environmental isolates, type strains Nocardia asteroides ATCC 19247 and Nocardia cyriacigeorgica DSM 44484.</title>
        <authorList>
            <person name="Vautrin F."/>
            <person name="Bergeron E."/>
            <person name="Dubost A."/>
            <person name="Abrouk D."/>
            <person name="Rodriguez Nava V."/>
            <person name="Pujic P."/>
        </authorList>
    </citation>
    <scope>NUCLEOTIDE SEQUENCE [LARGE SCALE GENOMIC DNA]</scope>
    <source>
        <strain evidence="12 13">EML 1456</strain>
    </source>
</reference>
<dbReference type="Pfam" id="PF00069">
    <property type="entry name" value="Pkinase"/>
    <property type="match status" value="1"/>
</dbReference>
<dbReference type="Gene3D" id="3.30.200.20">
    <property type="entry name" value="Phosphorylase Kinase, domain 1"/>
    <property type="match status" value="1"/>
</dbReference>
<evidence type="ECO:0000313" key="12">
    <source>
        <dbReference type="EMBL" id="TLG05354.1"/>
    </source>
</evidence>
<evidence type="ECO:0000256" key="8">
    <source>
        <dbReference type="ARBA" id="ARBA00048679"/>
    </source>
</evidence>
<gene>
    <name evidence="12" type="ORF">FEK35_19540</name>
</gene>
<feature type="compositionally biased region" description="Low complexity" evidence="9">
    <location>
        <begin position="297"/>
        <end position="315"/>
    </location>
</feature>
<dbReference type="EC" id="2.7.11.1" evidence="1"/>
<evidence type="ECO:0000259" key="11">
    <source>
        <dbReference type="PROSITE" id="PS50011"/>
    </source>
</evidence>
<name>A0A5R8PBC5_9NOCA</name>
<feature type="transmembrane region" description="Helical" evidence="10">
    <location>
        <begin position="362"/>
        <end position="383"/>
    </location>
</feature>
<dbReference type="InterPro" id="IPR000719">
    <property type="entry name" value="Prot_kinase_dom"/>
</dbReference>
<dbReference type="InterPro" id="IPR011009">
    <property type="entry name" value="Kinase-like_dom_sf"/>
</dbReference>
<dbReference type="FunFam" id="3.30.200.20:FF:000035">
    <property type="entry name" value="Serine/threonine protein kinase Stk1"/>
    <property type="match status" value="1"/>
</dbReference>
<keyword evidence="3" id="KW-0808">Transferase</keyword>
<evidence type="ECO:0000256" key="9">
    <source>
        <dbReference type="SAM" id="MobiDB-lite"/>
    </source>
</evidence>
<keyword evidence="10" id="KW-0812">Transmembrane</keyword>
<evidence type="ECO:0000256" key="10">
    <source>
        <dbReference type="SAM" id="Phobius"/>
    </source>
</evidence>
<dbReference type="SUPFAM" id="SSF56112">
    <property type="entry name" value="Protein kinase-like (PK-like)"/>
    <property type="match status" value="1"/>
</dbReference>
<dbReference type="RefSeq" id="WP_138457377.1">
    <property type="nucleotide sequence ID" value="NZ_VBUU01000021.1"/>
</dbReference>
<keyword evidence="5" id="KW-0418">Kinase</keyword>
<evidence type="ECO:0000256" key="2">
    <source>
        <dbReference type="ARBA" id="ARBA00022527"/>
    </source>
</evidence>
<organism evidence="12 13">
    <name type="scientific">Nocardia cyriacigeorgica</name>
    <dbReference type="NCBI Taxonomy" id="135487"/>
    <lineage>
        <taxon>Bacteria</taxon>
        <taxon>Bacillati</taxon>
        <taxon>Actinomycetota</taxon>
        <taxon>Actinomycetes</taxon>
        <taxon>Mycobacteriales</taxon>
        <taxon>Nocardiaceae</taxon>
        <taxon>Nocardia</taxon>
    </lineage>
</organism>
<evidence type="ECO:0000256" key="6">
    <source>
        <dbReference type="ARBA" id="ARBA00022840"/>
    </source>
</evidence>
<comment type="caution">
    <text evidence="12">The sequence shown here is derived from an EMBL/GenBank/DDBJ whole genome shotgun (WGS) entry which is preliminary data.</text>
</comment>
<dbReference type="SMART" id="SM00220">
    <property type="entry name" value="S_TKc"/>
    <property type="match status" value="1"/>
</dbReference>
<keyword evidence="4" id="KW-0547">Nucleotide-binding</keyword>
<evidence type="ECO:0000256" key="3">
    <source>
        <dbReference type="ARBA" id="ARBA00022679"/>
    </source>
</evidence>
<proteinExistence type="predicted"/>
<dbReference type="Gene3D" id="1.10.510.10">
    <property type="entry name" value="Transferase(Phosphotransferase) domain 1"/>
    <property type="match status" value="1"/>
</dbReference>
<keyword evidence="2" id="KW-0723">Serine/threonine-protein kinase</keyword>
<feature type="domain" description="Protein kinase" evidence="11">
    <location>
        <begin position="13"/>
        <end position="276"/>
    </location>
</feature>
<dbReference type="AlphaFoldDB" id="A0A5R8PBC5"/>
<keyword evidence="10" id="KW-0472">Membrane</keyword>